<feature type="domain" description="PA14" evidence="2">
    <location>
        <begin position="473"/>
        <end position="611"/>
    </location>
</feature>
<dbReference type="Proteomes" id="UP000230790">
    <property type="component" value="Unassembled WGS sequence"/>
</dbReference>
<accession>A0A2M8QC64</accession>
<protein>
    <recommendedName>
        <fullName evidence="2">PA14 domain-containing protein</fullName>
    </recommendedName>
</protein>
<dbReference type="InterPro" id="IPR011658">
    <property type="entry name" value="PA14_dom"/>
</dbReference>
<dbReference type="AlphaFoldDB" id="A0A2M8QC64"/>
<dbReference type="CDD" id="cd00063">
    <property type="entry name" value="FN3"/>
    <property type="match status" value="1"/>
</dbReference>
<dbReference type="Gene3D" id="3.90.182.10">
    <property type="entry name" value="Toxin - Anthrax Protective Antigen,domain 1"/>
    <property type="match status" value="1"/>
</dbReference>
<evidence type="ECO:0000259" key="2">
    <source>
        <dbReference type="PROSITE" id="PS51820"/>
    </source>
</evidence>
<proteinExistence type="predicted"/>
<name>A0A2M8QC64_9CHLR</name>
<dbReference type="EMBL" id="PGTN01000051">
    <property type="protein sequence ID" value="PJF47388.1"/>
    <property type="molecule type" value="Genomic_DNA"/>
</dbReference>
<dbReference type="InterPro" id="IPR038765">
    <property type="entry name" value="Papain-like_cys_pep_sf"/>
</dbReference>
<sequence>MLWAADRRARFATIMPEVANVWRSAARAVARAAICVIVAAVVSGFAAPAALFAMSRRPDPARQERRVVLSGVPDDIVPRAGNVWPCACDNDGCWPGCFTIASATLLKYWSERGYPALWDGNESATLQRLRELFPNLFCYNNVDDDGKISDSGYDAADVAKGFAWFARERGYQFSVRAIYSPTFEQIVEQIDAGRPVIGAFGTSTWGSHAGTIIGYDTTNGRQAMIVRPNLLNKPDAELEWGVGYGEFAIVVVVPQGAQEALEIGGGPSLSVEIVVNDADPGFSAQGEWISYPVGFAGESRFAITTDPSNLGPGDDTAVARWTPNLPFDGIWEVFAWVPREDTDDSAAPVATYRVVHAEGLSLVRRSQNKARPGWMSLGAYPFVRGDAGHVLLGNHTGDNPLRKVWADALKFVWRAPLIVRSELGGPAALVINGQRRIIPDAQTFEALRLNPAHVRAVSPLALMQYGPDEILPSVMSMWIGQYFNNTLLSPPASLVKADSALSFGWNGAPPAANMGARDFSVRWTRYLALNEGTYPFRIEAVGGVRLWVDGKLEMDAWDADSNVYVAHEKEVRVTAGLHRVEIEYANRGGNAQIRLGNLPPNMPIVPEEPAQWRASPTATLRWSDAGDADDLSGEKRRRFFVTLWRESDGWRATSGWITETQWTVTLPADGRYLWSVLASDGTANSEATPPHEILVDRTPPWAQMLDATTGITLSAMLSATANTPVDAYRLITDANGNLIVESVAPGEVNAPPTRPADVVLEPMGNLPTAYLRWFGTDMPRNSDEGLTYDVQAREIMRARTVYTVTTEEVAVPRIAYELILSGTEEITVPVVLTEVVVMTTVAPLIMFQPITDSAWVTVAVGLKGTSMIFIGDPGSTYEFRVRAVDAAGNAQKWYDGYAVQAMIDPRTTVYRRYLPAVVR</sequence>
<keyword evidence="1" id="KW-0812">Transmembrane</keyword>
<dbReference type="Pfam" id="PF25275">
    <property type="entry name" value="Golvesin_C"/>
    <property type="match status" value="1"/>
</dbReference>
<reference evidence="3 4" key="1">
    <citation type="submission" date="2017-11" db="EMBL/GenBank/DDBJ databases">
        <title>Evolution of Phototrophy in the Chloroflexi Phylum Driven by Horizontal Gene Transfer.</title>
        <authorList>
            <person name="Ward L.M."/>
            <person name="Hemp J."/>
            <person name="Shih P.M."/>
            <person name="Mcglynn S.E."/>
            <person name="Fischer W."/>
        </authorList>
    </citation>
    <scope>NUCLEOTIDE SEQUENCE [LARGE SCALE GENOMIC DNA]</scope>
    <source>
        <strain evidence="3">JP3_7</strain>
    </source>
</reference>
<dbReference type="InterPro" id="IPR003961">
    <property type="entry name" value="FN3_dom"/>
</dbReference>
<organism evidence="3 4">
    <name type="scientific">Candidatus Thermofonsia Clade 3 bacterium</name>
    <dbReference type="NCBI Taxonomy" id="2364212"/>
    <lineage>
        <taxon>Bacteria</taxon>
        <taxon>Bacillati</taxon>
        <taxon>Chloroflexota</taxon>
        <taxon>Candidatus Thermofontia</taxon>
        <taxon>Candidatus Thermofonsia Clade 3</taxon>
    </lineage>
</organism>
<dbReference type="Pfam" id="PF07691">
    <property type="entry name" value="PA14"/>
    <property type="match status" value="1"/>
</dbReference>
<evidence type="ECO:0000313" key="3">
    <source>
        <dbReference type="EMBL" id="PJF47388.1"/>
    </source>
</evidence>
<dbReference type="SUPFAM" id="SSF56988">
    <property type="entry name" value="Anthrax protective antigen"/>
    <property type="match status" value="1"/>
</dbReference>
<evidence type="ECO:0000313" key="4">
    <source>
        <dbReference type="Proteomes" id="UP000230790"/>
    </source>
</evidence>
<keyword evidence="1" id="KW-0472">Membrane</keyword>
<evidence type="ECO:0000256" key="1">
    <source>
        <dbReference type="SAM" id="Phobius"/>
    </source>
</evidence>
<gene>
    <name evidence="3" type="ORF">CUN48_08835</name>
</gene>
<dbReference type="PROSITE" id="PS51820">
    <property type="entry name" value="PA14"/>
    <property type="match status" value="1"/>
</dbReference>
<dbReference type="InterPro" id="IPR037524">
    <property type="entry name" value="PA14/GLEYA"/>
</dbReference>
<dbReference type="SUPFAM" id="SSF54001">
    <property type="entry name" value="Cysteine proteinases"/>
    <property type="match status" value="1"/>
</dbReference>
<dbReference type="InterPro" id="IPR033803">
    <property type="entry name" value="CBD-like_Golvesin-Xly"/>
</dbReference>
<dbReference type="SMART" id="SM00758">
    <property type="entry name" value="PA14"/>
    <property type="match status" value="1"/>
</dbReference>
<feature type="transmembrane region" description="Helical" evidence="1">
    <location>
        <begin position="32"/>
        <end position="54"/>
    </location>
</feature>
<keyword evidence="1" id="KW-1133">Transmembrane helix</keyword>
<comment type="caution">
    <text evidence="3">The sequence shown here is derived from an EMBL/GenBank/DDBJ whole genome shotgun (WGS) entry which is preliminary data.</text>
</comment>